<reference evidence="1 2" key="1">
    <citation type="submission" date="2019-07" db="EMBL/GenBank/DDBJ databases">
        <title>Whole genome shotgun sequence of Oceanithermus desulfurans NBRC 100063.</title>
        <authorList>
            <person name="Hosoyama A."/>
            <person name="Uohara A."/>
            <person name="Ohji S."/>
            <person name="Ichikawa N."/>
        </authorList>
    </citation>
    <scope>NUCLEOTIDE SEQUENCE [LARGE SCALE GENOMIC DNA]</scope>
    <source>
        <strain evidence="1 2">NBRC 100063</strain>
    </source>
</reference>
<dbReference type="AlphaFoldDB" id="A0A511RKK0"/>
<accession>A0A511RKK0</accession>
<dbReference type="SUPFAM" id="SSF56235">
    <property type="entry name" value="N-terminal nucleophile aminohydrolases (Ntn hydrolases)"/>
    <property type="match status" value="1"/>
</dbReference>
<comment type="caution">
    <text evidence="1">The sequence shown here is derived from an EMBL/GenBank/DDBJ whole genome shotgun (WGS) entry which is preliminary data.</text>
</comment>
<dbReference type="PANTHER" id="PTHR43881:SF1">
    <property type="entry name" value="GAMMA-GLUTAMYLTRANSPEPTIDASE (AFU_ORTHOLOGUE AFUA_4G13580)"/>
    <property type="match status" value="1"/>
</dbReference>
<dbReference type="Pfam" id="PF01019">
    <property type="entry name" value="G_glu_transpept"/>
    <property type="match status" value="1"/>
</dbReference>
<proteinExistence type="predicted"/>
<protein>
    <submittedName>
        <fullName evidence="1">Gamma-glutamyltranspeptidase</fullName>
    </submittedName>
</protein>
<dbReference type="Proteomes" id="UP000321827">
    <property type="component" value="Unassembled WGS sequence"/>
</dbReference>
<dbReference type="InterPro" id="IPR043137">
    <property type="entry name" value="GGT_ssub_C"/>
</dbReference>
<organism evidence="1 2">
    <name type="scientific">Oceanithermus desulfurans NBRC 100063</name>
    <dbReference type="NCBI Taxonomy" id="1227550"/>
    <lineage>
        <taxon>Bacteria</taxon>
        <taxon>Thermotogati</taxon>
        <taxon>Deinococcota</taxon>
        <taxon>Deinococci</taxon>
        <taxon>Thermales</taxon>
        <taxon>Thermaceae</taxon>
        <taxon>Oceanithermus</taxon>
    </lineage>
</organism>
<dbReference type="PRINTS" id="PR01210">
    <property type="entry name" value="GGTRANSPTASE"/>
</dbReference>
<dbReference type="InterPro" id="IPR052896">
    <property type="entry name" value="GGT-like_enzyme"/>
</dbReference>
<dbReference type="InterPro" id="IPR043138">
    <property type="entry name" value="GGT_lsub"/>
</dbReference>
<dbReference type="OrthoDB" id="9781342at2"/>
<dbReference type="Gene3D" id="3.60.20.40">
    <property type="match status" value="1"/>
</dbReference>
<dbReference type="EMBL" id="BJXN01000010">
    <property type="protein sequence ID" value="GEM90183.1"/>
    <property type="molecule type" value="Genomic_DNA"/>
</dbReference>
<dbReference type="PANTHER" id="PTHR43881">
    <property type="entry name" value="GAMMA-GLUTAMYLTRANSPEPTIDASE (AFU_ORTHOLOGUE AFUA_4G13580)"/>
    <property type="match status" value="1"/>
</dbReference>
<gene>
    <name evidence="1" type="ORF">ODE01S_16170</name>
</gene>
<dbReference type="InterPro" id="IPR029055">
    <property type="entry name" value="Ntn_hydrolases_N"/>
</dbReference>
<evidence type="ECO:0000313" key="1">
    <source>
        <dbReference type="EMBL" id="GEM90183.1"/>
    </source>
</evidence>
<dbReference type="Gene3D" id="1.10.246.130">
    <property type="match status" value="1"/>
</dbReference>
<dbReference type="RefSeq" id="WP_147147699.1">
    <property type="nucleotide sequence ID" value="NZ_BJXN01000010.1"/>
</dbReference>
<name>A0A511RKK0_9DEIN</name>
<evidence type="ECO:0000313" key="2">
    <source>
        <dbReference type="Proteomes" id="UP000321827"/>
    </source>
</evidence>
<sequence>MDPIRYPYPSRKHVLFGARGAVATSQPLATSAGLGMLERGGSAVDAAVAMAAALVVCEPTSNGLGSDAFAIVADGEEVFGLNASGPSPRALPSERWLGAAAMPRWGWPSVTVPGAVAAWQALHERWGRLPWSEVLAPAIRYAEEGFPVSPETARAWRRAARAYRGLEGEVHGYFLETFFPGGYAPAPGEVWRNPDLAASLRRIAEEGSGWFYRGGFAEALERFARATGGYLRAADLADYAPEWVMPLAARWGELEVLELPPNGQGVAALLALKILRHLPLEGHPRESLEAYHLQIEAMKLAFADVPAHVTDPAEMRLPVEALLDEDYARQRARLVGREAMAPPPSGLPRGGTVYLAAAAGGQSVSFIQSNYMGFGAAVAVPGTGAALQNRGAGFSTDPEHPGRVAPAKRPFHTIIPGFFAKDGRPWGPFGLMGGFMQPQGHLQLALNLGLYDLNPQSALDAPRWQVAEGGEVWLEQGVPQHVAQGLADRGHAVRVFAEGGPFGKGQILLREGGVWWAASEPRADGQAQVI</sequence>